<evidence type="ECO:0000256" key="6">
    <source>
        <dbReference type="ARBA" id="ARBA00023136"/>
    </source>
</evidence>
<evidence type="ECO:0000256" key="4">
    <source>
        <dbReference type="ARBA" id="ARBA00022692"/>
    </source>
</evidence>
<dbReference type="Pfam" id="PF07690">
    <property type="entry name" value="MFS_1"/>
    <property type="match status" value="1"/>
</dbReference>
<keyword evidence="3" id="KW-1003">Cell membrane</keyword>
<dbReference type="InterPro" id="IPR036259">
    <property type="entry name" value="MFS_trans_sf"/>
</dbReference>
<keyword evidence="10" id="KW-1185">Reference proteome</keyword>
<protein>
    <submittedName>
        <fullName evidence="9">Predicted arabinose efflux permease, MFS family</fullName>
    </submittedName>
</protein>
<dbReference type="EMBL" id="LT629693">
    <property type="protein sequence ID" value="SDJ33730.1"/>
    <property type="molecule type" value="Genomic_DNA"/>
</dbReference>
<dbReference type="CDD" id="cd17325">
    <property type="entry name" value="MFS_MdtG_SLC18_like"/>
    <property type="match status" value="1"/>
</dbReference>
<keyword evidence="6 7" id="KW-0472">Membrane</keyword>
<dbReference type="PANTHER" id="PTHR23517:SF3">
    <property type="entry name" value="INTEGRAL MEMBRANE TRANSPORT PROTEIN"/>
    <property type="match status" value="1"/>
</dbReference>
<dbReference type="InterPro" id="IPR011701">
    <property type="entry name" value="MFS"/>
</dbReference>
<feature type="domain" description="Major facilitator superfamily (MFS) profile" evidence="8">
    <location>
        <begin position="7"/>
        <end position="393"/>
    </location>
</feature>
<reference evidence="9 10" key="1">
    <citation type="submission" date="2016-10" db="EMBL/GenBank/DDBJ databases">
        <authorList>
            <person name="Varghese N."/>
            <person name="Submissions S."/>
        </authorList>
    </citation>
    <scope>NUCLEOTIDE SEQUENCE [LARGE SCALE GENOMIC DNA]</scope>
    <source>
        <strain evidence="9 10">GAS524</strain>
    </source>
</reference>
<organism evidence="9 10">
    <name type="scientific">Bradyrhizobium ottawaense</name>
    <dbReference type="NCBI Taxonomy" id="931866"/>
    <lineage>
        <taxon>Bacteria</taxon>
        <taxon>Pseudomonadati</taxon>
        <taxon>Pseudomonadota</taxon>
        <taxon>Alphaproteobacteria</taxon>
        <taxon>Hyphomicrobiales</taxon>
        <taxon>Nitrobacteraceae</taxon>
        <taxon>Bradyrhizobium</taxon>
    </lineage>
</organism>
<name>A0ABY0Q1D5_9BRAD</name>
<feature type="transmembrane region" description="Helical" evidence="7">
    <location>
        <begin position="7"/>
        <end position="26"/>
    </location>
</feature>
<feature type="transmembrane region" description="Helical" evidence="7">
    <location>
        <begin position="214"/>
        <end position="240"/>
    </location>
</feature>
<evidence type="ECO:0000256" key="2">
    <source>
        <dbReference type="ARBA" id="ARBA00022448"/>
    </source>
</evidence>
<dbReference type="PRINTS" id="PR01036">
    <property type="entry name" value="TCRTETB"/>
</dbReference>
<evidence type="ECO:0000313" key="10">
    <source>
        <dbReference type="Proteomes" id="UP000198803"/>
    </source>
</evidence>
<feature type="transmembrane region" description="Helical" evidence="7">
    <location>
        <begin position="295"/>
        <end position="316"/>
    </location>
</feature>
<dbReference type="PANTHER" id="PTHR23517">
    <property type="entry name" value="RESISTANCE PROTEIN MDTM, PUTATIVE-RELATED-RELATED"/>
    <property type="match status" value="1"/>
</dbReference>
<feature type="transmembrane region" description="Helical" evidence="7">
    <location>
        <begin position="252"/>
        <end position="274"/>
    </location>
</feature>
<dbReference type="InterPro" id="IPR005829">
    <property type="entry name" value="Sugar_transporter_CS"/>
</dbReference>
<dbReference type="Gene3D" id="1.20.1250.20">
    <property type="entry name" value="MFS general substrate transporter like domains"/>
    <property type="match status" value="2"/>
</dbReference>
<dbReference type="PROSITE" id="PS50850">
    <property type="entry name" value="MFS"/>
    <property type="match status" value="1"/>
</dbReference>
<feature type="transmembrane region" description="Helical" evidence="7">
    <location>
        <begin position="32"/>
        <end position="53"/>
    </location>
</feature>
<feature type="transmembrane region" description="Helical" evidence="7">
    <location>
        <begin position="369"/>
        <end position="389"/>
    </location>
</feature>
<dbReference type="InterPro" id="IPR050171">
    <property type="entry name" value="MFS_Transporters"/>
</dbReference>
<keyword evidence="2" id="KW-0813">Transport</keyword>
<evidence type="ECO:0000256" key="7">
    <source>
        <dbReference type="SAM" id="Phobius"/>
    </source>
</evidence>
<dbReference type="Proteomes" id="UP000198803">
    <property type="component" value="Chromosome I"/>
</dbReference>
<keyword evidence="5 7" id="KW-1133">Transmembrane helix</keyword>
<evidence type="ECO:0000256" key="5">
    <source>
        <dbReference type="ARBA" id="ARBA00022989"/>
    </source>
</evidence>
<dbReference type="SUPFAM" id="SSF103473">
    <property type="entry name" value="MFS general substrate transporter"/>
    <property type="match status" value="1"/>
</dbReference>
<proteinExistence type="predicted"/>
<dbReference type="PROSITE" id="PS00216">
    <property type="entry name" value="SUGAR_TRANSPORT_1"/>
    <property type="match status" value="2"/>
</dbReference>
<feature type="transmembrane region" description="Helical" evidence="7">
    <location>
        <begin position="73"/>
        <end position="92"/>
    </location>
</feature>
<keyword evidence="4 7" id="KW-0812">Transmembrane</keyword>
<accession>A0ABY0Q1D5</accession>
<feature type="transmembrane region" description="Helical" evidence="7">
    <location>
        <begin position="159"/>
        <end position="181"/>
    </location>
</feature>
<feature type="transmembrane region" description="Helical" evidence="7">
    <location>
        <begin position="98"/>
        <end position="120"/>
    </location>
</feature>
<dbReference type="InterPro" id="IPR020846">
    <property type="entry name" value="MFS_dom"/>
</dbReference>
<comment type="subcellular location">
    <subcellularLocation>
        <location evidence="1">Cell membrane</location>
        <topology evidence="1">Multi-pass membrane protein</topology>
    </subcellularLocation>
</comment>
<gene>
    <name evidence="9" type="ORF">SAMN05444163_5160</name>
</gene>
<evidence type="ECO:0000256" key="3">
    <source>
        <dbReference type="ARBA" id="ARBA00022475"/>
    </source>
</evidence>
<evidence type="ECO:0000259" key="8">
    <source>
        <dbReference type="PROSITE" id="PS50850"/>
    </source>
</evidence>
<evidence type="ECO:0000313" key="9">
    <source>
        <dbReference type="EMBL" id="SDJ33730.1"/>
    </source>
</evidence>
<sequence>MTSERRILLWMCLLVGVNQLGFGAMVPSLPLYASSFGVSASAIGLAVAAYGLARFLAVLPGGQLADRWGRRPVLAIGGLISAVGSFWCAEAHSFVEFILARIVAGAGAGIILTIGQIVLADISPPDRRGRNIATYQAAFLLGFGVGPFPGGLLAGAYGLAAPFLMTGVASLLTTAIAWFLVSETRSARTSAVASGKAAEIPFIRQMLGLLSHRGFLLVSLISLMNAVVRTGGLFALIPLLATTTLGLSVTEIGFAMMVSGVFGFVAAYPAGWLADRIGRKAVIVPSTVLTGMSMVLFCYAPSYAWFIAASIVWSVAASISSSAPAAYVVDTAPAGMNASAMTAFRMTADAGYVIGPPGLGLLADLTSSTVAIISASVVLVSLGAIFAVTSPEKRSSAQR</sequence>
<evidence type="ECO:0000256" key="1">
    <source>
        <dbReference type="ARBA" id="ARBA00004651"/>
    </source>
</evidence>
<feature type="transmembrane region" description="Helical" evidence="7">
    <location>
        <begin position="132"/>
        <end position="153"/>
    </location>
</feature>